<proteinExistence type="predicted"/>
<dbReference type="PANTHER" id="PTHR40053:SF1">
    <property type="entry name" value="SPORULATION-CONTROL PROTEIN SPO0M"/>
    <property type="match status" value="1"/>
</dbReference>
<dbReference type="InterPro" id="IPR009776">
    <property type="entry name" value="Spore_0_M"/>
</dbReference>
<organism evidence="1 2">
    <name type="scientific">Streptomyces cinerochromogenes</name>
    <dbReference type="NCBI Taxonomy" id="66422"/>
    <lineage>
        <taxon>Bacteria</taxon>
        <taxon>Bacillati</taxon>
        <taxon>Actinomycetota</taxon>
        <taxon>Actinomycetes</taxon>
        <taxon>Kitasatosporales</taxon>
        <taxon>Streptomycetaceae</taxon>
        <taxon>Streptomyces</taxon>
    </lineage>
</organism>
<dbReference type="PANTHER" id="PTHR40053">
    <property type="entry name" value="SPORULATION-CONTROL PROTEIN SPO0M"/>
    <property type="match status" value="1"/>
</dbReference>
<evidence type="ECO:0000313" key="2">
    <source>
        <dbReference type="Proteomes" id="UP001604267"/>
    </source>
</evidence>
<keyword evidence="2" id="KW-1185">Reference proteome</keyword>
<reference evidence="1 2" key="1">
    <citation type="submission" date="2024-10" db="EMBL/GenBank/DDBJ databases">
        <title>The Natural Products Discovery Center: Release of the First 8490 Sequenced Strains for Exploring Actinobacteria Biosynthetic Diversity.</title>
        <authorList>
            <person name="Kalkreuter E."/>
            <person name="Kautsar S.A."/>
            <person name="Yang D."/>
            <person name="Bader C.D."/>
            <person name="Teijaro C.N."/>
            <person name="Fluegel L."/>
            <person name="Davis C.M."/>
            <person name="Simpson J.R."/>
            <person name="Lauterbach L."/>
            <person name="Steele A.D."/>
            <person name="Gui C."/>
            <person name="Meng S."/>
            <person name="Li G."/>
            <person name="Viehrig K."/>
            <person name="Ye F."/>
            <person name="Su P."/>
            <person name="Kiefer A.F."/>
            <person name="Nichols A."/>
            <person name="Cepeda A.J."/>
            <person name="Yan W."/>
            <person name="Fan B."/>
            <person name="Jiang Y."/>
            <person name="Adhikari A."/>
            <person name="Zheng C.-J."/>
            <person name="Schuster L."/>
            <person name="Cowan T.M."/>
            <person name="Smanski M.J."/>
            <person name="Chevrette M.G."/>
            <person name="De Carvalho L.P.S."/>
            <person name="Shen B."/>
        </authorList>
    </citation>
    <scope>NUCLEOTIDE SEQUENCE [LARGE SCALE GENOMIC DNA]</scope>
    <source>
        <strain evidence="1 2">NPDC048320</strain>
    </source>
</reference>
<accession>A0ABW7BFD8</accession>
<dbReference type="Pfam" id="PF07070">
    <property type="entry name" value="Spo0M"/>
    <property type="match status" value="1"/>
</dbReference>
<dbReference type="RefSeq" id="WP_392824122.1">
    <property type="nucleotide sequence ID" value="NZ_JBICYV010000023.1"/>
</dbReference>
<sequence>MVFKRLLGSLGIGGPSVDTVLDPGPALPGHSLTGQVHLRGGDADFDIEHITLELVARAEAEHDGGESEGVVAFDRFTVGGGFRLVAGEQRSVPFGVTLPWETPVTELYGQPLGIVLGVRTELGVAGAKDKGDLDQLSVGPLPAQEAVLEALGRLGFGFRSADLEYGHIGGTGQQLPFYQEIELTPAPQYAHQVDEIELTFLASPAGLEVVLEADKRAGLFSSGHDALTRFTVGHHDTRDWNAEVDGWIRQLVEHRAAYGSQAAYGYGDPYAGGHGWQGHEQREQHRSGPGIGTAVAAGAAGLAVGVVGGMVAAEVVDEIGDFFEGDEDDGGDGGDGDDEG</sequence>
<comment type="caution">
    <text evidence="1">The sequence shown here is derived from an EMBL/GenBank/DDBJ whole genome shotgun (WGS) entry which is preliminary data.</text>
</comment>
<protein>
    <submittedName>
        <fullName evidence="1">Sporulation protein</fullName>
    </submittedName>
</protein>
<gene>
    <name evidence="1" type="ORF">ACGFZB_36890</name>
</gene>
<evidence type="ECO:0000313" key="1">
    <source>
        <dbReference type="EMBL" id="MFG3015930.1"/>
    </source>
</evidence>
<dbReference type="Proteomes" id="UP001604267">
    <property type="component" value="Unassembled WGS sequence"/>
</dbReference>
<dbReference type="EMBL" id="JBICYV010000023">
    <property type="protein sequence ID" value="MFG3015930.1"/>
    <property type="molecule type" value="Genomic_DNA"/>
</dbReference>
<name>A0ABW7BFD8_9ACTN</name>